<reference evidence="2" key="1">
    <citation type="submission" date="2023-04" db="EMBL/GenBank/DDBJ databases">
        <title>Candida boidinii NBRC 10035.</title>
        <authorList>
            <person name="Ichikawa N."/>
            <person name="Sato H."/>
            <person name="Tonouchi N."/>
        </authorList>
    </citation>
    <scope>NUCLEOTIDE SEQUENCE</scope>
    <source>
        <strain evidence="2">NBRC 10035</strain>
    </source>
</reference>
<dbReference type="InterPro" id="IPR011598">
    <property type="entry name" value="bHLH_dom"/>
</dbReference>
<dbReference type="PROSITE" id="PS50888">
    <property type="entry name" value="BHLH"/>
    <property type="match status" value="1"/>
</dbReference>
<sequence length="164" mass="19214">MNREFEALKFLVPACRFNILNGLSESDSSNGSLSFENSNIMHKLTILQSTVEYIKYLHLVIKLLKLQMLLPKSTRNPIKKWLKDNDDLKFADFDVNLQDYRNIDKDYKFEDSFIKIWKNNGCTPNDELDEISKEINSLLSQDIENDSNLSPFEEDLSQHDFKSR</sequence>
<gene>
    <name evidence="2" type="ORF">Cboi02_000654700</name>
</gene>
<comment type="caution">
    <text evidence="2">The sequence shown here is derived from an EMBL/GenBank/DDBJ whole genome shotgun (WGS) entry which is preliminary data.</text>
</comment>
<dbReference type="EMBL" id="BSXN01004395">
    <property type="protein sequence ID" value="GME81187.1"/>
    <property type="molecule type" value="Genomic_DNA"/>
</dbReference>
<dbReference type="SUPFAM" id="SSF47459">
    <property type="entry name" value="HLH, helix-loop-helix DNA-binding domain"/>
    <property type="match status" value="1"/>
</dbReference>
<dbReference type="Pfam" id="PF00010">
    <property type="entry name" value="HLH"/>
    <property type="match status" value="1"/>
</dbReference>
<evidence type="ECO:0000259" key="1">
    <source>
        <dbReference type="PROSITE" id="PS50888"/>
    </source>
</evidence>
<evidence type="ECO:0000313" key="2">
    <source>
        <dbReference type="EMBL" id="GME81187.1"/>
    </source>
</evidence>
<dbReference type="InterPro" id="IPR036638">
    <property type="entry name" value="HLH_DNA-bd_sf"/>
</dbReference>
<protein>
    <submittedName>
        <fullName evidence="2">Unnamed protein product</fullName>
    </submittedName>
</protein>
<proteinExistence type="predicted"/>
<dbReference type="AlphaFoldDB" id="A0A9W6WLH4"/>
<keyword evidence="3" id="KW-1185">Reference proteome</keyword>
<organism evidence="2 3">
    <name type="scientific">Candida boidinii</name>
    <name type="common">Yeast</name>
    <dbReference type="NCBI Taxonomy" id="5477"/>
    <lineage>
        <taxon>Eukaryota</taxon>
        <taxon>Fungi</taxon>
        <taxon>Dikarya</taxon>
        <taxon>Ascomycota</taxon>
        <taxon>Saccharomycotina</taxon>
        <taxon>Pichiomycetes</taxon>
        <taxon>Pichiales</taxon>
        <taxon>Pichiaceae</taxon>
        <taxon>Ogataea</taxon>
        <taxon>Ogataea/Candida clade</taxon>
    </lineage>
</organism>
<evidence type="ECO:0000313" key="3">
    <source>
        <dbReference type="Proteomes" id="UP001165120"/>
    </source>
</evidence>
<dbReference type="Proteomes" id="UP001165120">
    <property type="component" value="Unassembled WGS sequence"/>
</dbReference>
<accession>A0A9W6WLH4</accession>
<dbReference type="Gene3D" id="4.10.280.10">
    <property type="entry name" value="Helix-loop-helix DNA-binding domain"/>
    <property type="match status" value="1"/>
</dbReference>
<dbReference type="GO" id="GO:0046983">
    <property type="term" value="F:protein dimerization activity"/>
    <property type="evidence" value="ECO:0007669"/>
    <property type="project" value="InterPro"/>
</dbReference>
<name>A0A9W6WLH4_CANBO</name>
<feature type="domain" description="BHLH" evidence="1">
    <location>
        <begin position="1"/>
        <end position="57"/>
    </location>
</feature>
<dbReference type="CDD" id="cd00083">
    <property type="entry name" value="bHLH_SF"/>
    <property type="match status" value="1"/>
</dbReference>